<gene>
    <name evidence="1" type="ORF">B0H67DRAFT_642594</name>
</gene>
<evidence type="ECO:0000313" key="2">
    <source>
        <dbReference type="Proteomes" id="UP001172102"/>
    </source>
</evidence>
<evidence type="ECO:0000313" key="1">
    <source>
        <dbReference type="EMBL" id="KAK0719224.1"/>
    </source>
</evidence>
<accession>A0AA40DWR7</accession>
<comment type="caution">
    <text evidence="1">The sequence shown here is derived from an EMBL/GenBank/DDBJ whole genome shotgun (WGS) entry which is preliminary data.</text>
</comment>
<dbReference type="AlphaFoldDB" id="A0AA40DWR7"/>
<proteinExistence type="predicted"/>
<protein>
    <submittedName>
        <fullName evidence="1">Uncharacterized protein</fullName>
    </submittedName>
</protein>
<reference evidence="1" key="1">
    <citation type="submission" date="2023-06" db="EMBL/GenBank/DDBJ databases">
        <title>Genome-scale phylogeny and comparative genomics of the fungal order Sordariales.</title>
        <authorList>
            <consortium name="Lawrence Berkeley National Laboratory"/>
            <person name="Hensen N."/>
            <person name="Bonometti L."/>
            <person name="Westerberg I."/>
            <person name="Brannstrom I.O."/>
            <person name="Guillou S."/>
            <person name="Cros-Aarteil S."/>
            <person name="Calhoun S."/>
            <person name="Haridas S."/>
            <person name="Kuo A."/>
            <person name="Mondo S."/>
            <person name="Pangilinan J."/>
            <person name="Riley R."/>
            <person name="Labutti K."/>
            <person name="Andreopoulos B."/>
            <person name="Lipzen A."/>
            <person name="Chen C."/>
            <person name="Yanf M."/>
            <person name="Daum C."/>
            <person name="Ng V."/>
            <person name="Clum A."/>
            <person name="Steindorff A."/>
            <person name="Ohm R."/>
            <person name="Martin F."/>
            <person name="Silar P."/>
            <person name="Natvig D."/>
            <person name="Lalanne C."/>
            <person name="Gautier V."/>
            <person name="Ament-Velasquez S.L."/>
            <person name="Kruys A."/>
            <person name="Hutchinson M.I."/>
            <person name="Powell A.J."/>
            <person name="Barry K."/>
            <person name="Miller A.N."/>
            <person name="Grigoriev I.V."/>
            <person name="Debuchy R."/>
            <person name="Gladieux P."/>
            <person name="Thoren M.H."/>
            <person name="Johannesson H."/>
        </authorList>
    </citation>
    <scope>NUCLEOTIDE SEQUENCE</scope>
    <source>
        <strain evidence="1">SMH4607-1</strain>
    </source>
</reference>
<keyword evidence="2" id="KW-1185">Reference proteome</keyword>
<organism evidence="1 2">
    <name type="scientific">Lasiosphaeris hirsuta</name>
    <dbReference type="NCBI Taxonomy" id="260670"/>
    <lineage>
        <taxon>Eukaryota</taxon>
        <taxon>Fungi</taxon>
        <taxon>Dikarya</taxon>
        <taxon>Ascomycota</taxon>
        <taxon>Pezizomycotina</taxon>
        <taxon>Sordariomycetes</taxon>
        <taxon>Sordariomycetidae</taxon>
        <taxon>Sordariales</taxon>
        <taxon>Lasiosphaeriaceae</taxon>
        <taxon>Lasiosphaeris</taxon>
    </lineage>
</organism>
<dbReference type="Proteomes" id="UP001172102">
    <property type="component" value="Unassembled WGS sequence"/>
</dbReference>
<name>A0AA40DWR7_9PEZI</name>
<sequence length="118" mass="13223">MVRKKRLKKALMALPQAVRTADETAELELLTSELDTEDNLIDDMVPDSSSILSPKDLYNAIPEDGYVVLAKFSRYSLTQMGIAREGIIFSEVSKTRDVDVRDAAIDILGHLHAYVKDR</sequence>
<dbReference type="EMBL" id="JAUKUA010000003">
    <property type="protein sequence ID" value="KAK0719224.1"/>
    <property type="molecule type" value="Genomic_DNA"/>
</dbReference>